<organism evidence="2 3">
    <name type="scientific">Streptomyces viridosporus (strain ATCC 14672 / DSM 40746 / JCM 4963 / KCTC 9882 / NRRL B-12104 / FH 1290)</name>
    <name type="common">Streptomyces ghanaensis</name>
    <dbReference type="NCBI Taxonomy" id="566461"/>
    <lineage>
        <taxon>Bacteria</taxon>
        <taxon>Bacillati</taxon>
        <taxon>Actinomycetota</taxon>
        <taxon>Actinomycetes</taxon>
        <taxon>Kitasatosporales</taxon>
        <taxon>Streptomycetaceae</taxon>
        <taxon>Streptomyces</taxon>
    </lineage>
</organism>
<accession>D5ZTE1</accession>
<dbReference type="AlphaFoldDB" id="D5ZTE1"/>
<dbReference type="EMBL" id="DS999641">
    <property type="protein sequence ID" value="EFE68654.2"/>
    <property type="molecule type" value="Genomic_DNA"/>
</dbReference>
<feature type="compositionally biased region" description="Basic residues" evidence="1">
    <location>
        <begin position="21"/>
        <end position="34"/>
    </location>
</feature>
<name>D5ZTE1_STRV1</name>
<protein>
    <submittedName>
        <fullName evidence="2">Predicted protein</fullName>
    </submittedName>
</protein>
<reference evidence="3" key="1">
    <citation type="submission" date="2008-12" db="EMBL/GenBank/DDBJ databases">
        <title>Annotation of Streptomyces ghanaensis ATCC 14672.</title>
        <authorList>
            <consortium name="The Broad Institute Genome Sequencing Platform"/>
            <consortium name="Broad Institute Microbial Sequencing Center"/>
            <person name="Fischbach M."/>
            <person name="Ward D."/>
            <person name="Young S."/>
            <person name="Kodira C.D."/>
            <person name="Zeng Q."/>
            <person name="Koehrsen M."/>
            <person name="Godfrey P."/>
            <person name="Alvarado L."/>
            <person name="Berlin A.M."/>
            <person name="Borenstein D."/>
            <person name="Chen Z."/>
            <person name="Engels R."/>
            <person name="Freedman E."/>
            <person name="Gellesch M."/>
            <person name="Goldberg J."/>
            <person name="Griggs A."/>
            <person name="Gujja S."/>
            <person name="Heiman D.I."/>
            <person name="Hepburn T.A."/>
            <person name="Howarth C."/>
            <person name="Jen D."/>
            <person name="Larson L."/>
            <person name="Lewis B."/>
            <person name="Mehta T."/>
            <person name="Park D."/>
            <person name="Pearson M."/>
            <person name="Roberts A."/>
            <person name="Saif S."/>
            <person name="Shea T.D."/>
            <person name="Shenoy N."/>
            <person name="Sisk P."/>
            <person name="Stolte C."/>
            <person name="Sykes S.N."/>
            <person name="Walk T."/>
            <person name="White J."/>
            <person name="Yandava C."/>
            <person name="Straight P."/>
            <person name="Clardy J."/>
            <person name="Hung D."/>
            <person name="Kolter R."/>
            <person name="Mekalanos J."/>
            <person name="Walker S."/>
            <person name="Walsh C.T."/>
            <person name="Wieland B.L.C."/>
            <person name="Ilzarbe M."/>
            <person name="Galagan J."/>
            <person name="Nusbaum C."/>
            <person name="Birren B."/>
        </authorList>
    </citation>
    <scope>NUCLEOTIDE SEQUENCE [LARGE SCALE GENOMIC DNA]</scope>
    <source>
        <strain evidence="3">ATCC 14672 / DSM 40746 / JCM 4963 / KCTC 9882 / NRRL B-12104 / FH 1290</strain>
    </source>
</reference>
<evidence type="ECO:0000313" key="2">
    <source>
        <dbReference type="EMBL" id="EFE68654.2"/>
    </source>
</evidence>
<gene>
    <name evidence="2" type="ORF">SSFG_03898</name>
</gene>
<feature type="compositionally biased region" description="Gly residues" evidence="1">
    <location>
        <begin position="1"/>
        <end position="15"/>
    </location>
</feature>
<dbReference type="Proteomes" id="UP000003824">
    <property type="component" value="Unassembled WGS sequence"/>
</dbReference>
<evidence type="ECO:0000313" key="3">
    <source>
        <dbReference type="Proteomes" id="UP000003824"/>
    </source>
</evidence>
<sequence>MAAGGGHGALGGTGAAGLTRRQGHRRPGRHAGRRHTGDGHDLRASFVTPAG</sequence>
<proteinExistence type="predicted"/>
<feature type="region of interest" description="Disordered" evidence="1">
    <location>
        <begin position="1"/>
        <end position="51"/>
    </location>
</feature>
<evidence type="ECO:0000256" key="1">
    <source>
        <dbReference type="SAM" id="MobiDB-lite"/>
    </source>
</evidence>